<gene>
    <name evidence="3" type="ORF">CDES_13640</name>
</gene>
<feature type="domain" description="VanZ-like" evidence="2">
    <location>
        <begin position="6"/>
        <end position="133"/>
    </location>
</feature>
<feature type="transmembrane region" description="Helical" evidence="1">
    <location>
        <begin position="116"/>
        <end position="133"/>
    </location>
</feature>
<evidence type="ECO:0000259" key="2">
    <source>
        <dbReference type="Pfam" id="PF04892"/>
    </source>
</evidence>
<accession>A0A0M5IUT7</accession>
<organism evidence="3 4">
    <name type="scientific">Corynebacterium deserti GIMN1.010</name>
    <dbReference type="NCBI Taxonomy" id="931089"/>
    <lineage>
        <taxon>Bacteria</taxon>
        <taxon>Bacillati</taxon>
        <taxon>Actinomycetota</taxon>
        <taxon>Actinomycetes</taxon>
        <taxon>Mycobacteriales</taxon>
        <taxon>Corynebacteriaceae</taxon>
        <taxon>Corynebacterium</taxon>
    </lineage>
</organism>
<reference evidence="3 4" key="1">
    <citation type="submission" date="2014-08" db="EMBL/GenBank/DDBJ databases">
        <title>Complete genome sequence of Corynebacterium deserti GIMN1.010 (=DSM 45689), isolated from desert sand in western China.</title>
        <authorList>
            <person name="Ruckert C."/>
            <person name="Albersmeier A."/>
            <person name="Kalinowski J."/>
        </authorList>
    </citation>
    <scope>NUCLEOTIDE SEQUENCE [LARGE SCALE GENOMIC DNA]</scope>
    <source>
        <strain evidence="3 4">GIMN1.010</strain>
    </source>
</reference>
<dbReference type="EMBL" id="CP009220">
    <property type="protein sequence ID" value="ALC07056.1"/>
    <property type="molecule type" value="Genomic_DNA"/>
</dbReference>
<dbReference type="InterPro" id="IPR053150">
    <property type="entry name" value="Teicoplanin_resist-assoc"/>
</dbReference>
<dbReference type="Proteomes" id="UP000068067">
    <property type="component" value="Chromosome"/>
</dbReference>
<proteinExistence type="predicted"/>
<dbReference type="PATRIC" id="fig|931089.4.peg.2758"/>
<dbReference type="KEGG" id="cdx:CDES_13640"/>
<sequence length="170" mass="18189">MLALGVYAGVITLVTLLKPFISIGLLWGYKAPRRREVSFQPFGEYLDGVSTLALVFGYGGNFILFVPLGGLLFTLSDQRRFKPSVLMVGFIGFLASCSIEVTQFVFRLGITDFDDVLFNTLGTLVGAALAKVFGSKLQGLWVALSIAIGVVLAALTVFGPNVSGVLSGDW</sequence>
<dbReference type="AlphaFoldDB" id="A0A0M5IUT7"/>
<keyword evidence="1" id="KW-0812">Transmembrane</keyword>
<dbReference type="PANTHER" id="PTHR36834:SF1">
    <property type="entry name" value="INTEGRAL MEMBRANE PROTEIN"/>
    <property type="match status" value="1"/>
</dbReference>
<name>A0A0M5IUT7_9CORY</name>
<evidence type="ECO:0000313" key="4">
    <source>
        <dbReference type="Proteomes" id="UP000068067"/>
    </source>
</evidence>
<feature type="transmembrane region" description="Helical" evidence="1">
    <location>
        <begin position="85"/>
        <end position="110"/>
    </location>
</feature>
<keyword evidence="1" id="KW-1133">Transmembrane helix</keyword>
<evidence type="ECO:0000313" key="3">
    <source>
        <dbReference type="EMBL" id="ALC07056.1"/>
    </source>
</evidence>
<keyword evidence="4" id="KW-1185">Reference proteome</keyword>
<feature type="transmembrane region" description="Helical" evidence="1">
    <location>
        <begin position="140"/>
        <end position="160"/>
    </location>
</feature>
<feature type="transmembrane region" description="Helical" evidence="1">
    <location>
        <begin position="49"/>
        <end position="73"/>
    </location>
</feature>
<dbReference type="STRING" id="931089.CDES_13640"/>
<protein>
    <submittedName>
        <fullName evidence="3">Putative membrane protein</fullName>
    </submittedName>
</protein>
<dbReference type="PANTHER" id="PTHR36834">
    <property type="entry name" value="MEMBRANE PROTEIN-RELATED"/>
    <property type="match status" value="1"/>
</dbReference>
<keyword evidence="1" id="KW-0472">Membrane</keyword>
<dbReference type="InterPro" id="IPR006976">
    <property type="entry name" value="VanZ-like"/>
</dbReference>
<feature type="transmembrane region" description="Helical" evidence="1">
    <location>
        <begin position="7"/>
        <end position="29"/>
    </location>
</feature>
<dbReference type="Pfam" id="PF04892">
    <property type="entry name" value="VanZ"/>
    <property type="match status" value="1"/>
</dbReference>
<evidence type="ECO:0000256" key="1">
    <source>
        <dbReference type="SAM" id="Phobius"/>
    </source>
</evidence>